<evidence type="ECO:0000313" key="3">
    <source>
        <dbReference type="EMBL" id="CAG7894686.1"/>
    </source>
</evidence>
<dbReference type="CDD" id="cd04481">
    <property type="entry name" value="RPA1_DBD_B_like"/>
    <property type="match status" value="1"/>
</dbReference>
<evidence type="ECO:0000259" key="2">
    <source>
        <dbReference type="Pfam" id="PF02721"/>
    </source>
</evidence>
<dbReference type="Gramene" id="A02p36380.2_BraZ1">
    <property type="protein sequence ID" value="A02p36380.2_BraZ1.CDS"/>
    <property type="gene ID" value="A02g36380.2_BraZ1"/>
</dbReference>
<dbReference type="InterPro" id="IPR012340">
    <property type="entry name" value="NA-bd_OB-fold"/>
</dbReference>
<dbReference type="EMBL" id="LR031573">
    <property type="protein sequence ID" value="VDC90673.1"/>
    <property type="molecule type" value="Genomic_DNA"/>
</dbReference>
<evidence type="ECO:0000313" key="4">
    <source>
        <dbReference type="EMBL" id="VDC90673.1"/>
    </source>
</evidence>
<name>A0A3P6ASJ9_BRACM</name>
<reference evidence="4" key="1">
    <citation type="submission" date="2018-11" db="EMBL/GenBank/DDBJ databases">
        <authorList>
            <consortium name="Genoscope - CEA"/>
            <person name="William W."/>
        </authorList>
    </citation>
    <scope>NUCLEOTIDE SEQUENCE</scope>
</reference>
<organism evidence="4">
    <name type="scientific">Brassica campestris</name>
    <name type="common">Field mustard</name>
    <dbReference type="NCBI Taxonomy" id="3711"/>
    <lineage>
        <taxon>Eukaryota</taxon>
        <taxon>Viridiplantae</taxon>
        <taxon>Streptophyta</taxon>
        <taxon>Embryophyta</taxon>
        <taxon>Tracheophyta</taxon>
        <taxon>Spermatophyta</taxon>
        <taxon>Magnoliopsida</taxon>
        <taxon>eudicotyledons</taxon>
        <taxon>Gunneridae</taxon>
        <taxon>Pentapetalae</taxon>
        <taxon>rosids</taxon>
        <taxon>malvids</taxon>
        <taxon>Brassicales</taxon>
        <taxon>Brassicaceae</taxon>
        <taxon>Brassiceae</taxon>
        <taxon>Brassica</taxon>
    </lineage>
</organism>
<dbReference type="Gene3D" id="2.40.50.140">
    <property type="entry name" value="Nucleic acid-binding proteins"/>
    <property type="match status" value="2"/>
</dbReference>
<dbReference type="Pfam" id="PF02721">
    <property type="entry name" value="DUF223"/>
    <property type="match status" value="1"/>
</dbReference>
<dbReference type="EMBL" id="LS974618">
    <property type="protein sequence ID" value="CAG7894686.1"/>
    <property type="molecule type" value="Genomic_DNA"/>
</dbReference>
<dbReference type="SUPFAM" id="SSF50249">
    <property type="entry name" value="Nucleic acid-binding proteins"/>
    <property type="match status" value="2"/>
</dbReference>
<evidence type="ECO:0000256" key="1">
    <source>
        <dbReference type="SAM" id="MobiDB-lite"/>
    </source>
</evidence>
<protein>
    <recommendedName>
        <fullName evidence="2">Replication protein A 70 kDa DNA-binding subunit B/D first OB fold domain-containing protein</fullName>
    </recommendedName>
</protein>
<dbReference type="AlphaFoldDB" id="A0A3P6ASJ9"/>
<feature type="domain" description="Replication protein A 70 kDa DNA-binding subunit B/D first OB fold" evidence="2">
    <location>
        <begin position="72"/>
        <end position="176"/>
    </location>
</feature>
<dbReference type="Proteomes" id="UP000694005">
    <property type="component" value="Chromosome A02"/>
</dbReference>
<feature type="region of interest" description="Disordered" evidence="1">
    <location>
        <begin position="45"/>
        <end position="67"/>
    </location>
</feature>
<accession>A0A3P6ASJ9</accession>
<gene>
    <name evidence="4" type="ORF">BRAA02T07939Z</name>
    <name evidence="3" type="ORF">BRAPAZ1V2_A02P36380.2</name>
</gene>
<dbReference type="InterPro" id="IPR003871">
    <property type="entry name" value="RFA1B/D_OB_1st"/>
</dbReference>
<sequence length="340" mass="39597">MKKFLIIKITLAFKRHNTTPSTIIITIAFKLHHIKLNRLPHSGYNISMQNSPKRKTKKDSSSPLSTSKMTHYNKLSEVSYNPKITSCRFRVKIHRIYPFYSYVTSSGPFYKYVLADEEGTKMEITIYGNSDRFRGLEKQEGKWVEIFRVEVNRSYPGFQATNSRFNLSATCNTQVHIIDPLKNRLFMDFKNIHAIPHIDHKDRNYPIDTMGVVFNTEAHFDDPASPTMVFYIRDNIDSQIKCVATGAHAYAFRNGLENMKGRGQVIVVLNMWRVWKFLSNKTFTKLIYTSYYGPPDLWLETEGGLSDFRFNPRLPEVEEFKQSLLRSDPYVQRYEAVGLL</sequence>
<proteinExistence type="predicted"/>